<name>A0A6J7SD48_9ZZZZ</name>
<accession>A0A6J7SD48</accession>
<gene>
    <name evidence="1" type="ORF">UFOPK3495_01082</name>
    <name evidence="2" type="ORF">UFOPK4237_00805</name>
</gene>
<sequence>MSTLLDRLPAPLLAMVLTEGDQLVLPLIWEIAPGIEAVPPAPRHLRLIGSAPPLPTGAPNFGPSVSVGGSPVPPPMWVARMARAIAEVATGDRPPQQLTKWVEKRQLAMLAARGKAAQRHPSAIHGRDARAATRSLQQVRAIRVCPVAPGVAETSAVLVGEGRGRAVAMRFETLNEIWQVTAIALG</sequence>
<dbReference type="Pfam" id="PF20060">
    <property type="entry name" value="DUF6459"/>
    <property type="match status" value="1"/>
</dbReference>
<dbReference type="EMBL" id="CAFBMC010000058">
    <property type="protein sequence ID" value="CAB4903154.1"/>
    <property type="molecule type" value="Genomic_DNA"/>
</dbReference>
<organism evidence="2">
    <name type="scientific">freshwater metagenome</name>
    <dbReference type="NCBI Taxonomy" id="449393"/>
    <lineage>
        <taxon>unclassified sequences</taxon>
        <taxon>metagenomes</taxon>
        <taxon>ecological metagenomes</taxon>
    </lineage>
</organism>
<proteinExistence type="predicted"/>
<dbReference type="InterPro" id="IPR045596">
    <property type="entry name" value="DUF6459"/>
</dbReference>
<dbReference type="AlphaFoldDB" id="A0A6J7SD48"/>
<evidence type="ECO:0000313" key="1">
    <source>
        <dbReference type="EMBL" id="CAB4903154.1"/>
    </source>
</evidence>
<dbReference type="EMBL" id="CAFBPZ010000045">
    <property type="protein sequence ID" value="CAB5038330.1"/>
    <property type="molecule type" value="Genomic_DNA"/>
</dbReference>
<protein>
    <submittedName>
        <fullName evidence="2">Unannotated protein</fullName>
    </submittedName>
</protein>
<reference evidence="2" key="1">
    <citation type="submission" date="2020-05" db="EMBL/GenBank/DDBJ databases">
        <authorList>
            <person name="Chiriac C."/>
            <person name="Salcher M."/>
            <person name="Ghai R."/>
            <person name="Kavagutti S V."/>
        </authorList>
    </citation>
    <scope>NUCLEOTIDE SEQUENCE</scope>
</reference>
<evidence type="ECO:0000313" key="2">
    <source>
        <dbReference type="EMBL" id="CAB5038330.1"/>
    </source>
</evidence>